<feature type="compositionally biased region" description="Polar residues" evidence="3">
    <location>
        <begin position="988"/>
        <end position="1002"/>
    </location>
</feature>
<comment type="caution">
    <text evidence="6">The sequence shown here is derived from an EMBL/GenBank/DDBJ whole genome shotgun (WGS) entry which is preliminary data.</text>
</comment>
<dbReference type="InterPro" id="IPR003599">
    <property type="entry name" value="Ig_sub"/>
</dbReference>
<dbReference type="InterPro" id="IPR003598">
    <property type="entry name" value="Ig_sub2"/>
</dbReference>
<dbReference type="PANTHER" id="PTHR44170:SF6">
    <property type="entry name" value="CONTACTIN"/>
    <property type="match status" value="1"/>
</dbReference>
<dbReference type="SMART" id="SM00408">
    <property type="entry name" value="IGc2"/>
    <property type="match status" value="3"/>
</dbReference>
<dbReference type="Pfam" id="PF24764">
    <property type="entry name" value="rva_4"/>
    <property type="match status" value="1"/>
</dbReference>
<dbReference type="Gene3D" id="2.60.40.10">
    <property type="entry name" value="Immunoglobulins"/>
    <property type="match status" value="3"/>
</dbReference>
<feature type="compositionally biased region" description="Polar residues" evidence="3">
    <location>
        <begin position="787"/>
        <end position="801"/>
    </location>
</feature>
<feature type="domain" description="Ig-like" evidence="5">
    <location>
        <begin position="645"/>
        <end position="726"/>
    </location>
</feature>
<keyword evidence="2" id="KW-1015">Disulfide bond</keyword>
<evidence type="ECO:0000256" key="3">
    <source>
        <dbReference type="SAM" id="MobiDB-lite"/>
    </source>
</evidence>
<keyword evidence="1" id="KW-0677">Repeat</keyword>
<evidence type="ECO:0000259" key="5">
    <source>
        <dbReference type="PROSITE" id="PS50835"/>
    </source>
</evidence>
<feature type="domain" description="Ig-like" evidence="5">
    <location>
        <begin position="338"/>
        <end position="431"/>
    </location>
</feature>
<sequence length="1028" mass="114930">MMDAFASSMNSSIPWKNKVVLNADDDCHLWCLHYVFLPIINRHLSNWKDAWVHYPLRTERNKMPMQLWISGWQEAWGFHGPEGEVFQGDYSNHGIDWQGLIPEQCPDYVEVPDTNCPFTEEEMHLLPVTDNLTSLERVEATENSKPVYMRANGDLDVQRRLAIREPLIEQSAVGSQPSEDVDSPIPARGRSVDNILHGLPFGNQASSTQGILNTALDRPERFVLARGVGNPNEETNALYEELPQSRSSTEQLPCTYTMCQTTATGSSGASDRCTRQRQAALPNSDVRYPIQETSQQSQEHSQQPPSLAAENMKTMFPSFMAWVFLAHGIHNTFSGKPPVITKFLADDLNQPGDVTSKSGFKLPCEASGTRPLHYRWQLNGANIKYGGVYRLLPSGTLVGQALNQRNSGKYQCFVKNDYGTDFSRKLEVNVTVLGGFYFEDHKVAPVTLGKPVEVPCPRHKHSFGVTYRWGGIDPSNPEVFNTLSEDERIAVTLEGTLVIMFVTLQDVEKVRKTKGIVCEMATVENKTYSHAVNFQLHGLAFIGNRGPKIYSSPDLKEQAIEGSEKMLYCLAEAKPPPMITWTKDGEEIKDGQEDFLLPSEHFGRLLIIPQVEEEHQGTYTCTASSTDGSFNHASTATFLTVQASPKWEKPLPSKTLVETTKSKVLTCVAKAKPNPQYHWFRNGQKINVSDSKLRVKGNVLELTNIETWHDAIYQCVAENSLGMNVTSTWVNVQVLVTGSRTESSGLRLWVILCAVFGVALMAFLVVILICYKRKKARGEGERERVRMQTSSYNDTSNELNGSVSTIHTPSGLLGENGAQRRSRPLPLPQYQTLDPSTIGVACYEPIDPQRDDNDSELYEKLDFRTMDTPQIYGQPAYAKPIPEYLELVSDTKSPQVKNASNGTSLKCGKQYYEPMEGGLNQNDGDKFHSQYSDQNYEPMAGAIKPDSPKYYEPMSSEMDNANTSPDSPKYYEPMTIRKIDDPFVKPKGSSSSANYHQPRAENNVNQTTVASASHDYYVPMSQNSLTSC</sequence>
<keyword evidence="4" id="KW-0812">Transmembrane</keyword>
<gene>
    <name evidence="6" type="ORF">PEVE_00029294</name>
</gene>
<keyword evidence="4" id="KW-1133">Transmembrane helix</keyword>
<dbReference type="CDD" id="cd00096">
    <property type="entry name" value="Ig"/>
    <property type="match status" value="1"/>
</dbReference>
<reference evidence="6 7" key="1">
    <citation type="submission" date="2022-05" db="EMBL/GenBank/DDBJ databases">
        <authorList>
            <consortium name="Genoscope - CEA"/>
            <person name="William W."/>
        </authorList>
    </citation>
    <scope>NUCLEOTIDE SEQUENCE [LARGE SCALE GENOMIC DNA]</scope>
</reference>
<dbReference type="EMBL" id="CALNXI010000409">
    <property type="protein sequence ID" value="CAH3026530.1"/>
    <property type="molecule type" value="Genomic_DNA"/>
</dbReference>
<keyword evidence="4" id="KW-0472">Membrane</keyword>
<organism evidence="6 7">
    <name type="scientific">Porites evermanni</name>
    <dbReference type="NCBI Taxonomy" id="104178"/>
    <lineage>
        <taxon>Eukaryota</taxon>
        <taxon>Metazoa</taxon>
        <taxon>Cnidaria</taxon>
        <taxon>Anthozoa</taxon>
        <taxon>Hexacorallia</taxon>
        <taxon>Scleractinia</taxon>
        <taxon>Fungiina</taxon>
        <taxon>Poritidae</taxon>
        <taxon>Porites</taxon>
    </lineage>
</organism>
<dbReference type="SUPFAM" id="SSF48726">
    <property type="entry name" value="Immunoglobulin"/>
    <property type="match status" value="3"/>
</dbReference>
<dbReference type="PROSITE" id="PS50835">
    <property type="entry name" value="IG_LIKE"/>
    <property type="match status" value="3"/>
</dbReference>
<name>A0ABN8MC38_9CNID</name>
<feature type="domain" description="Ig-like" evidence="5">
    <location>
        <begin position="547"/>
        <end position="637"/>
    </location>
</feature>
<dbReference type="InterPro" id="IPR007110">
    <property type="entry name" value="Ig-like_dom"/>
</dbReference>
<feature type="region of interest" description="Disordered" evidence="3">
    <location>
        <begin position="981"/>
        <end position="1002"/>
    </location>
</feature>
<protein>
    <recommendedName>
        <fullName evidence="5">Ig-like domain-containing protein</fullName>
    </recommendedName>
</protein>
<evidence type="ECO:0000256" key="1">
    <source>
        <dbReference type="ARBA" id="ARBA00022737"/>
    </source>
</evidence>
<accession>A0ABN8MC38</accession>
<feature type="region of interest" description="Disordered" evidence="3">
    <location>
        <begin position="262"/>
        <end position="286"/>
    </location>
</feature>
<evidence type="ECO:0000313" key="7">
    <source>
        <dbReference type="Proteomes" id="UP001159427"/>
    </source>
</evidence>
<dbReference type="Proteomes" id="UP001159427">
    <property type="component" value="Unassembled WGS sequence"/>
</dbReference>
<evidence type="ECO:0000313" key="6">
    <source>
        <dbReference type="EMBL" id="CAH3026530.1"/>
    </source>
</evidence>
<evidence type="ECO:0000256" key="2">
    <source>
        <dbReference type="ARBA" id="ARBA00023157"/>
    </source>
</evidence>
<feature type="transmembrane region" description="Helical" evidence="4">
    <location>
        <begin position="748"/>
        <end position="771"/>
    </location>
</feature>
<proteinExistence type="predicted"/>
<dbReference type="PANTHER" id="PTHR44170">
    <property type="entry name" value="PROTEIN SIDEKICK"/>
    <property type="match status" value="1"/>
</dbReference>
<dbReference type="SMART" id="SM00409">
    <property type="entry name" value="IG"/>
    <property type="match status" value="3"/>
</dbReference>
<keyword evidence="7" id="KW-1185">Reference proteome</keyword>
<dbReference type="Pfam" id="PF13927">
    <property type="entry name" value="Ig_3"/>
    <property type="match status" value="2"/>
</dbReference>
<evidence type="ECO:0000256" key="4">
    <source>
        <dbReference type="SAM" id="Phobius"/>
    </source>
</evidence>
<dbReference type="Pfam" id="PF13895">
    <property type="entry name" value="Ig_2"/>
    <property type="match status" value="1"/>
</dbReference>
<dbReference type="InterPro" id="IPR013783">
    <property type="entry name" value="Ig-like_fold"/>
</dbReference>
<dbReference type="InterPro" id="IPR036179">
    <property type="entry name" value="Ig-like_dom_sf"/>
</dbReference>
<feature type="region of interest" description="Disordered" evidence="3">
    <location>
        <begin position="780"/>
        <end position="801"/>
    </location>
</feature>
<dbReference type="InterPro" id="IPR058913">
    <property type="entry name" value="Integrase_dom_put"/>
</dbReference>